<evidence type="ECO:0000313" key="13">
    <source>
        <dbReference type="EMBL" id="KGR08648.1"/>
    </source>
</evidence>
<evidence type="ECO:0000313" key="14">
    <source>
        <dbReference type="Proteomes" id="UP000030161"/>
    </source>
</evidence>
<dbReference type="GO" id="GO:0005737">
    <property type="term" value="C:cytoplasm"/>
    <property type="evidence" value="ECO:0007669"/>
    <property type="project" value="TreeGrafter"/>
</dbReference>
<dbReference type="Gene3D" id="3.40.50.1820">
    <property type="entry name" value="alpha/beta hydrolase"/>
    <property type="match status" value="1"/>
</dbReference>
<evidence type="ECO:0000256" key="5">
    <source>
        <dbReference type="ARBA" id="ARBA00022801"/>
    </source>
</evidence>
<dbReference type="GO" id="GO:0052689">
    <property type="term" value="F:carboxylic ester hydrolase activity"/>
    <property type="evidence" value="ECO:0007669"/>
    <property type="project" value="UniProtKB-KW"/>
</dbReference>
<evidence type="ECO:0000256" key="3">
    <source>
        <dbReference type="ARBA" id="ARBA00014923"/>
    </source>
</evidence>
<keyword evidence="11" id="KW-1133">Transmembrane helix</keyword>
<evidence type="ECO:0000256" key="9">
    <source>
        <dbReference type="ARBA" id="ARBA00047337"/>
    </source>
</evidence>
<evidence type="ECO:0000259" key="12">
    <source>
        <dbReference type="Pfam" id="PF02230"/>
    </source>
</evidence>
<comment type="caution">
    <text evidence="13">The sequence shown here is derived from an EMBL/GenBank/DDBJ whole genome shotgun (WGS) entry which is preliminary data.</text>
</comment>
<dbReference type="InterPro" id="IPR050565">
    <property type="entry name" value="LYPA1-2/EST-like"/>
</dbReference>
<dbReference type="PANTHER" id="PTHR10655:SF17">
    <property type="entry name" value="LYSOPHOSPHOLIPASE-LIKE PROTEIN 1"/>
    <property type="match status" value="1"/>
</dbReference>
<comment type="similarity">
    <text evidence="1">Belongs to the AB hydrolase superfamily. AB hydrolase 2 family.</text>
</comment>
<accession>A0AB34PRW8</accession>
<organism evidence="13 14">
    <name type="scientific">Candida albicans P78048</name>
    <dbReference type="NCBI Taxonomy" id="1094989"/>
    <lineage>
        <taxon>Eukaryota</taxon>
        <taxon>Fungi</taxon>
        <taxon>Dikarya</taxon>
        <taxon>Ascomycota</taxon>
        <taxon>Saccharomycotina</taxon>
        <taxon>Pichiomycetes</taxon>
        <taxon>Debaryomycetaceae</taxon>
        <taxon>Candida/Lodderomyces clade</taxon>
        <taxon>Candida</taxon>
    </lineage>
</organism>
<dbReference type="GO" id="GO:0008474">
    <property type="term" value="F:palmitoyl-(protein) hydrolase activity"/>
    <property type="evidence" value="ECO:0007669"/>
    <property type="project" value="UniProtKB-EC"/>
</dbReference>
<dbReference type="AlphaFoldDB" id="A0AB34PRW8"/>
<evidence type="ECO:0000256" key="7">
    <source>
        <dbReference type="ARBA" id="ARBA00029392"/>
    </source>
</evidence>
<dbReference type="InterPro" id="IPR003140">
    <property type="entry name" value="PLipase/COase/thioEstase"/>
</dbReference>
<comment type="catalytic activity">
    <reaction evidence="9">
        <text>S-hexadecanoyl-L-cysteinyl-[protein] + H2O = L-cysteinyl-[protein] + hexadecanoate + H(+)</text>
        <dbReference type="Rhea" id="RHEA:19233"/>
        <dbReference type="Rhea" id="RHEA-COMP:10131"/>
        <dbReference type="Rhea" id="RHEA-COMP:11032"/>
        <dbReference type="ChEBI" id="CHEBI:7896"/>
        <dbReference type="ChEBI" id="CHEBI:15377"/>
        <dbReference type="ChEBI" id="CHEBI:15378"/>
        <dbReference type="ChEBI" id="CHEBI:29950"/>
        <dbReference type="ChEBI" id="CHEBI:74151"/>
        <dbReference type="EC" id="3.1.2.22"/>
    </reaction>
</comment>
<name>A0AB34PRW8_CANAX</name>
<dbReference type="EC" id="3.1.2.22" evidence="2"/>
<dbReference type="Proteomes" id="UP000030161">
    <property type="component" value="Unassembled WGS sequence"/>
</dbReference>
<feature type="domain" description="Phospholipase/carboxylesterase/thioesterase" evidence="12">
    <location>
        <begin position="78"/>
        <end position="297"/>
    </location>
</feature>
<feature type="transmembrane region" description="Helical" evidence="11">
    <location>
        <begin position="13"/>
        <end position="33"/>
    </location>
</feature>
<dbReference type="EMBL" id="AJIX01000028">
    <property type="protein sequence ID" value="KGR08648.1"/>
    <property type="molecule type" value="Genomic_DNA"/>
</dbReference>
<dbReference type="SUPFAM" id="SSF53474">
    <property type="entry name" value="alpha/beta-Hydrolases"/>
    <property type="match status" value="1"/>
</dbReference>
<feature type="compositionally biased region" description="Low complexity" evidence="10">
    <location>
        <begin position="54"/>
        <end position="63"/>
    </location>
</feature>
<dbReference type="GO" id="GO:0006631">
    <property type="term" value="P:fatty acid metabolic process"/>
    <property type="evidence" value="ECO:0007669"/>
    <property type="project" value="UniProtKB-KW"/>
</dbReference>
<dbReference type="FunFam" id="3.40.50.1820:FF:000786">
    <property type="entry name" value="Acyl-protein thioesterase 1"/>
    <property type="match status" value="1"/>
</dbReference>
<keyword evidence="5" id="KW-0378">Hydrolase</keyword>
<reference evidence="13 14" key="1">
    <citation type="submission" date="2013-12" db="EMBL/GenBank/DDBJ databases">
        <title>The Genome Sequence of Candida albicans P78048.</title>
        <authorList>
            <consortium name="The Broad Institute Genome Sequencing Platform"/>
            <consortium name="The Broad Institute Genome Sequencing Center for Infectious Disease"/>
            <person name="Cuomo C."/>
            <person name="Bennett R."/>
            <person name="Hirakawa M."/>
            <person name="Noverr M."/>
            <person name="Mitchell A."/>
            <person name="Young S.K."/>
            <person name="Zeng Q."/>
            <person name="Gargeya S."/>
            <person name="Fitzgerald M."/>
            <person name="Abouelleil A."/>
            <person name="Alvarado L."/>
            <person name="Berlin A.M."/>
            <person name="Chapman S.B."/>
            <person name="Dewar J."/>
            <person name="Goldberg J."/>
            <person name="Griggs A."/>
            <person name="Gujja S."/>
            <person name="Hansen M."/>
            <person name="Howarth C."/>
            <person name="Imamovic A."/>
            <person name="Larimer J."/>
            <person name="McCowan C."/>
            <person name="Murphy C."/>
            <person name="Pearson M."/>
            <person name="Priest M."/>
            <person name="Roberts A."/>
            <person name="Saif S."/>
            <person name="Shea T."/>
            <person name="Sykes S."/>
            <person name="Wortman J."/>
            <person name="Nusbaum C."/>
            <person name="Birren B."/>
        </authorList>
    </citation>
    <scope>NUCLEOTIDE SEQUENCE [LARGE SCALE GENOMIC DNA]</scope>
    <source>
        <strain evidence="13 14">P78048</strain>
    </source>
</reference>
<gene>
    <name evidence="13" type="ORF">MG3_04207</name>
</gene>
<dbReference type="InterPro" id="IPR029058">
    <property type="entry name" value="AB_hydrolase_fold"/>
</dbReference>
<feature type="region of interest" description="Disordered" evidence="10">
    <location>
        <begin position="42"/>
        <end position="63"/>
    </location>
</feature>
<protein>
    <recommendedName>
        <fullName evidence="3">Acyl-protein thioesterase 1</fullName>
        <ecNumber evidence="2">3.1.2.22</ecNumber>
    </recommendedName>
    <alternativeName>
        <fullName evidence="8">Palmitoyl-protein hydrolase</fullName>
    </alternativeName>
</protein>
<evidence type="ECO:0000256" key="6">
    <source>
        <dbReference type="ARBA" id="ARBA00022832"/>
    </source>
</evidence>
<evidence type="ECO:0000256" key="11">
    <source>
        <dbReference type="SAM" id="Phobius"/>
    </source>
</evidence>
<dbReference type="PANTHER" id="PTHR10655">
    <property type="entry name" value="LYSOPHOSPHOLIPASE-RELATED"/>
    <property type="match status" value="1"/>
</dbReference>
<proteinExistence type="inferred from homology"/>
<evidence type="ECO:0000256" key="10">
    <source>
        <dbReference type="SAM" id="MobiDB-lite"/>
    </source>
</evidence>
<keyword evidence="11" id="KW-0472">Membrane</keyword>
<keyword evidence="11" id="KW-0812">Transmembrane</keyword>
<comment type="function">
    <text evidence="7">Hydrolyzes fatty acids from S-acylated cysteine residues in proteins with a strong preference for palmitoylated G-alpha proteins over other acyl substrates. Mediates the deacylation of G-alpha proteins such as GPA1 in vivo, but has weak or no activity toward palmitoylated Ras proteins. Has weak lysophospholipase activity in vitro; however such activity may not exist in vivo.</text>
</comment>
<sequence length="301" mass="32678">MALGTSTNKKTTSWGRVIIIISAAVFLIVGIVFQQLSFNTSSSASSSIQGKNKGTTNNPFTTGLTETTETMSVSAIRIPANGSSAKAAVIFLHGLGDSGDGWSWLPQLVSQSKLINDPINYVFPNAPKIPVTINNGFAMPAWFDIYELGNPHAKQDVTGFFKSCEVLKEFILEQHNKFNIPLEKIIIGGFSQGAAISLATLALLDTKIGGCVALSGFCPVRNEITDRYNKNPGVNFDTPIFQGHGTVDPVINYDYGKQTSELYKQLGFKNLKFNTYEGVAHSASEEELADVIKFIKNIVEK</sequence>
<dbReference type="Pfam" id="PF02230">
    <property type="entry name" value="Abhydrolase_2"/>
    <property type="match status" value="1"/>
</dbReference>
<evidence type="ECO:0000256" key="2">
    <source>
        <dbReference type="ARBA" id="ARBA00012423"/>
    </source>
</evidence>
<evidence type="ECO:0000256" key="8">
    <source>
        <dbReference type="ARBA" id="ARBA00031195"/>
    </source>
</evidence>
<keyword evidence="4" id="KW-0719">Serine esterase</keyword>
<keyword evidence="6" id="KW-0276">Fatty acid metabolism</keyword>
<keyword evidence="6" id="KW-0443">Lipid metabolism</keyword>
<evidence type="ECO:0000256" key="4">
    <source>
        <dbReference type="ARBA" id="ARBA00022487"/>
    </source>
</evidence>
<evidence type="ECO:0000256" key="1">
    <source>
        <dbReference type="ARBA" id="ARBA00006499"/>
    </source>
</evidence>